<dbReference type="RefSeq" id="XP_033589624.1">
    <property type="nucleotide sequence ID" value="XM_033733490.1"/>
</dbReference>
<sequence length="191" mass="21464">MESRELWGAVGHESNHAATFGGLCLDTRHVQFYSSPHSLLHLFRPCDIASSFALAHSLVHFLTCSLPHFFTSSLLHFLTSSLPHFFTSSLLHFFRACDRTPIFLLPLLPSSLFRSSSNNINTSPKQDTMNPLPIQHPFGAPPTDAAKRAFRSAMIDKLCEYVGTDEFVQDVEAKVASRQSEYLTTDLRYEC</sequence>
<dbReference type="Proteomes" id="UP000799767">
    <property type="component" value="Unassembled WGS sequence"/>
</dbReference>
<reference evidence="1" key="1">
    <citation type="journal article" date="2020" name="Stud. Mycol.">
        <title>101 Dothideomycetes genomes: a test case for predicting lifestyles and emergence of pathogens.</title>
        <authorList>
            <person name="Haridas S."/>
            <person name="Albert R."/>
            <person name="Binder M."/>
            <person name="Bloem J."/>
            <person name="Labutti K."/>
            <person name="Salamov A."/>
            <person name="Andreopoulos B."/>
            <person name="Baker S."/>
            <person name="Barry K."/>
            <person name="Bills G."/>
            <person name="Bluhm B."/>
            <person name="Cannon C."/>
            <person name="Castanera R."/>
            <person name="Culley D."/>
            <person name="Daum C."/>
            <person name="Ezra D."/>
            <person name="Gonzalez J."/>
            <person name="Henrissat B."/>
            <person name="Kuo A."/>
            <person name="Liang C."/>
            <person name="Lipzen A."/>
            <person name="Lutzoni F."/>
            <person name="Magnuson J."/>
            <person name="Mondo S."/>
            <person name="Nolan M."/>
            <person name="Ohm R."/>
            <person name="Pangilinan J."/>
            <person name="Park H.-J."/>
            <person name="Ramirez L."/>
            <person name="Alfaro M."/>
            <person name="Sun H."/>
            <person name="Tritt A."/>
            <person name="Yoshinaga Y."/>
            <person name="Zwiers L.-H."/>
            <person name="Turgeon B."/>
            <person name="Goodwin S."/>
            <person name="Spatafora J."/>
            <person name="Crous P."/>
            <person name="Grigoriev I."/>
        </authorList>
    </citation>
    <scope>NUCLEOTIDE SEQUENCE</scope>
    <source>
        <strain evidence="1">CBS 113389</strain>
    </source>
</reference>
<keyword evidence="2" id="KW-1185">Reference proteome</keyword>
<gene>
    <name evidence="1" type="ORF">BDY17DRAFT_296690</name>
</gene>
<evidence type="ECO:0000313" key="1">
    <source>
        <dbReference type="EMBL" id="KAF2483054.1"/>
    </source>
</evidence>
<dbReference type="AlphaFoldDB" id="A0A6A6PTP2"/>
<dbReference type="EMBL" id="MU001635">
    <property type="protein sequence ID" value="KAF2483054.1"/>
    <property type="molecule type" value="Genomic_DNA"/>
</dbReference>
<organism evidence="1 2">
    <name type="scientific">Neohortaea acidophila</name>
    <dbReference type="NCBI Taxonomy" id="245834"/>
    <lineage>
        <taxon>Eukaryota</taxon>
        <taxon>Fungi</taxon>
        <taxon>Dikarya</taxon>
        <taxon>Ascomycota</taxon>
        <taxon>Pezizomycotina</taxon>
        <taxon>Dothideomycetes</taxon>
        <taxon>Dothideomycetidae</taxon>
        <taxon>Mycosphaerellales</taxon>
        <taxon>Teratosphaeriaceae</taxon>
        <taxon>Neohortaea</taxon>
    </lineage>
</organism>
<dbReference type="GeneID" id="54474492"/>
<name>A0A6A6PTP2_9PEZI</name>
<evidence type="ECO:0000313" key="2">
    <source>
        <dbReference type="Proteomes" id="UP000799767"/>
    </source>
</evidence>
<protein>
    <submittedName>
        <fullName evidence="1">Uncharacterized protein</fullName>
    </submittedName>
</protein>
<accession>A0A6A6PTP2</accession>
<proteinExistence type="predicted"/>